<dbReference type="EMBL" id="LJUJ01000033">
    <property type="protein sequence ID" value="KPK62543.1"/>
    <property type="molecule type" value="Genomic_DNA"/>
</dbReference>
<organism evidence="1 2">
    <name type="scientific">candidate division WOR_3 bacterium SM23_42</name>
    <dbReference type="NCBI Taxonomy" id="1703779"/>
    <lineage>
        <taxon>Bacteria</taxon>
        <taxon>Bacteria division WOR-3</taxon>
    </lineage>
</organism>
<sequence>MLLSKFKKIYTPRKRGTKNRIGITRKHHGLAPFVTQCANPFSKSSQISRPHIRIWLAEANGGIVAIQ</sequence>
<evidence type="ECO:0000313" key="1">
    <source>
        <dbReference type="EMBL" id="KPK62543.1"/>
    </source>
</evidence>
<comment type="caution">
    <text evidence="1">The sequence shown here is derived from an EMBL/GenBank/DDBJ whole genome shotgun (WGS) entry which is preliminary data.</text>
</comment>
<gene>
    <name evidence="1" type="ORF">AMJ83_10535</name>
</gene>
<dbReference type="STRING" id="1703779.AMJ83_10535"/>
<protein>
    <submittedName>
        <fullName evidence="1">Uncharacterized protein</fullName>
    </submittedName>
</protein>
<proteinExistence type="predicted"/>
<accession>A0A0S8FPD4</accession>
<dbReference type="Proteomes" id="UP000051373">
    <property type="component" value="Unassembled WGS sequence"/>
</dbReference>
<dbReference type="AlphaFoldDB" id="A0A0S8FPD4"/>
<evidence type="ECO:0000313" key="2">
    <source>
        <dbReference type="Proteomes" id="UP000051373"/>
    </source>
</evidence>
<reference evidence="1 2" key="1">
    <citation type="journal article" date="2015" name="Microbiome">
        <title>Genomic resolution of linkages in carbon, nitrogen, and sulfur cycling among widespread estuary sediment bacteria.</title>
        <authorList>
            <person name="Baker B.J."/>
            <person name="Lazar C.S."/>
            <person name="Teske A.P."/>
            <person name="Dick G.J."/>
        </authorList>
    </citation>
    <scope>NUCLEOTIDE SEQUENCE [LARGE SCALE GENOMIC DNA]</scope>
    <source>
        <strain evidence="1">SM23_42</strain>
    </source>
</reference>
<name>A0A0S8FPD4_UNCW3</name>